<dbReference type="InterPro" id="IPR032693">
    <property type="entry name" value="YtkA-like_dom"/>
</dbReference>
<evidence type="ECO:0000259" key="2">
    <source>
        <dbReference type="Pfam" id="PF13115"/>
    </source>
</evidence>
<proteinExistence type="predicted"/>
<dbReference type="Pfam" id="PF13115">
    <property type="entry name" value="YtkA"/>
    <property type="match status" value="1"/>
</dbReference>
<name>A0A975GDY5_9BACT</name>
<feature type="domain" description="YtkA-like" evidence="2">
    <location>
        <begin position="27"/>
        <end position="110"/>
    </location>
</feature>
<evidence type="ECO:0000256" key="1">
    <source>
        <dbReference type="SAM" id="SignalP"/>
    </source>
</evidence>
<reference evidence="3" key="2">
    <citation type="submission" date="2021-04" db="EMBL/GenBank/DDBJ databases">
        <title>Isolation and characterization of a novel species of the genus Sulfurimonas.</title>
        <authorList>
            <person name="Fukui M."/>
        </authorList>
    </citation>
    <scope>NUCLEOTIDE SEQUENCE</scope>
    <source>
        <strain evidence="3">H1576</strain>
    </source>
</reference>
<accession>A0A975GDY5</accession>
<evidence type="ECO:0000313" key="3">
    <source>
        <dbReference type="EMBL" id="QSZ42863.1"/>
    </source>
</evidence>
<feature type="chain" id="PRO_5036741999" description="YtkA-like domain-containing protein" evidence="1">
    <location>
        <begin position="23"/>
        <end position="128"/>
    </location>
</feature>
<feature type="signal peptide" evidence="1">
    <location>
        <begin position="1"/>
        <end position="22"/>
    </location>
</feature>
<dbReference type="KEGG" id="saqt:GJV85_12340"/>
<protein>
    <recommendedName>
        <fullName evidence="2">YtkA-like domain-containing protein</fullName>
    </recommendedName>
</protein>
<sequence length="128" mass="14271">MKTLTKILLILFMGVTLIHASAFTKEAKYKKTKIVLSSQKPLSVGTNTLTLHITKKSKVIKNAKVSIKAFMPAMPGMPAMEYETDTKELKDGVYEGKVQLSMHGTWQIHIFITPQSGKKSRVKSSLTF</sequence>
<dbReference type="Proteomes" id="UP000671852">
    <property type="component" value="Chromosome"/>
</dbReference>
<dbReference type="EMBL" id="CP046072">
    <property type="protein sequence ID" value="QSZ42863.1"/>
    <property type="molecule type" value="Genomic_DNA"/>
</dbReference>
<organism evidence="3 4">
    <name type="scientific">Sulfurimonas aquatica</name>
    <dbReference type="NCBI Taxonomy" id="2672570"/>
    <lineage>
        <taxon>Bacteria</taxon>
        <taxon>Pseudomonadati</taxon>
        <taxon>Campylobacterota</taxon>
        <taxon>Epsilonproteobacteria</taxon>
        <taxon>Campylobacterales</taxon>
        <taxon>Sulfurimonadaceae</taxon>
        <taxon>Sulfurimonas</taxon>
    </lineage>
</organism>
<dbReference type="RefSeq" id="WP_207561675.1">
    <property type="nucleotide sequence ID" value="NZ_CP046072.1"/>
</dbReference>
<gene>
    <name evidence="3" type="ORF">GJV85_12340</name>
</gene>
<evidence type="ECO:0000313" key="4">
    <source>
        <dbReference type="Proteomes" id="UP000671852"/>
    </source>
</evidence>
<reference evidence="3" key="1">
    <citation type="submission" date="2019-11" db="EMBL/GenBank/DDBJ databases">
        <authorList>
            <person name="Kojima H."/>
        </authorList>
    </citation>
    <scope>NUCLEOTIDE SEQUENCE</scope>
    <source>
        <strain evidence="3">H1576</strain>
    </source>
</reference>
<keyword evidence="1" id="KW-0732">Signal</keyword>
<dbReference type="AlphaFoldDB" id="A0A975GDY5"/>
<keyword evidence="4" id="KW-1185">Reference proteome</keyword>